<name>A0A2G6K8B7_9BACT</name>
<dbReference type="AlphaFoldDB" id="A0A2G6K8B7"/>
<dbReference type="SUPFAM" id="SSF53448">
    <property type="entry name" value="Nucleotide-diphospho-sugar transferases"/>
    <property type="match status" value="1"/>
</dbReference>
<dbReference type="InterPro" id="IPR029044">
    <property type="entry name" value="Nucleotide-diphossugar_trans"/>
</dbReference>
<proteinExistence type="predicted"/>
<dbReference type="Pfam" id="PF00535">
    <property type="entry name" value="Glycos_transf_2"/>
    <property type="match status" value="1"/>
</dbReference>
<reference evidence="2 3" key="1">
    <citation type="submission" date="2017-10" db="EMBL/GenBank/DDBJ databases">
        <title>Novel microbial diversity and functional potential in the marine mammal oral microbiome.</title>
        <authorList>
            <person name="Dudek N.K."/>
            <person name="Sun C.L."/>
            <person name="Burstein D."/>
            <person name="Kantor R.S."/>
            <person name="Aliaga Goltsman D.S."/>
            <person name="Bik E.M."/>
            <person name="Thomas B.C."/>
            <person name="Banfield J.F."/>
            <person name="Relman D.A."/>
        </authorList>
    </citation>
    <scope>NUCLEOTIDE SEQUENCE [LARGE SCALE GENOMIC DNA]</scope>
    <source>
        <strain evidence="2">DOLJORAL78_47_16</strain>
    </source>
</reference>
<dbReference type="Gene3D" id="3.90.550.10">
    <property type="entry name" value="Spore Coat Polysaccharide Biosynthesis Protein SpsA, Chain A"/>
    <property type="match status" value="1"/>
</dbReference>
<comment type="caution">
    <text evidence="2">The sequence shown here is derived from an EMBL/GenBank/DDBJ whole genome shotgun (WGS) entry which is preliminary data.</text>
</comment>
<protein>
    <recommendedName>
        <fullName evidence="1">Glycosyltransferase 2-like domain-containing protein</fullName>
    </recommendedName>
</protein>
<organism evidence="2 3">
    <name type="scientific">candidate division KSB3 bacterium</name>
    <dbReference type="NCBI Taxonomy" id="2044937"/>
    <lineage>
        <taxon>Bacteria</taxon>
        <taxon>candidate division KSB3</taxon>
    </lineage>
</organism>
<dbReference type="InterPro" id="IPR001173">
    <property type="entry name" value="Glyco_trans_2-like"/>
</dbReference>
<evidence type="ECO:0000313" key="2">
    <source>
        <dbReference type="EMBL" id="PIE31913.1"/>
    </source>
</evidence>
<evidence type="ECO:0000313" key="3">
    <source>
        <dbReference type="Proteomes" id="UP000230821"/>
    </source>
</evidence>
<dbReference type="CDD" id="cd00761">
    <property type="entry name" value="Glyco_tranf_GTA_type"/>
    <property type="match status" value="1"/>
</dbReference>
<dbReference type="EMBL" id="PDSK01000124">
    <property type="protein sequence ID" value="PIE31913.1"/>
    <property type="molecule type" value="Genomic_DNA"/>
</dbReference>
<accession>A0A2G6K8B7</accession>
<sequence>MKLPKVTFGIIVLNGEPLTRYCLRALYPFAHQIIVVEGAVRSAALIATPEGHSRDGTLEQLYRFKAEEDPENKIQIVTQNGFWSEKDEQSQAYAALATGDYLWQVDIDEFYRPDDMERILEMLDKDEAIAAVSFQQISFWGGFDYLVDGWYLRRGAATYHRLFKWGPGYRYTTHRPPTVQDTSGTDLREQKWISGHELAQQGIRLYHYSLLFPQQVRDKCAYYQRAEWAEHARLAERWAQETFVHLRHPFRVHNVYTDPSWIERFRGTHPPQIQQLRADLEASHFDLELRRTDDIEVLLRSPSYRAGKALLKFWEPFDRKLYASNRPAWLQKIVRTSCSTLGKLQRMLR</sequence>
<feature type="domain" description="Glycosyltransferase 2-like" evidence="1">
    <location>
        <begin position="53"/>
        <end position="148"/>
    </location>
</feature>
<evidence type="ECO:0000259" key="1">
    <source>
        <dbReference type="Pfam" id="PF00535"/>
    </source>
</evidence>
<gene>
    <name evidence="2" type="ORF">CSA56_16995</name>
</gene>
<dbReference type="Proteomes" id="UP000230821">
    <property type="component" value="Unassembled WGS sequence"/>
</dbReference>